<dbReference type="eggNOG" id="COG0789">
    <property type="taxonomic scope" value="Bacteria"/>
</dbReference>
<accession>I5AT47</accession>
<evidence type="ECO:0008006" key="3">
    <source>
        <dbReference type="Google" id="ProtNLM"/>
    </source>
</evidence>
<protein>
    <recommendedName>
        <fullName evidence="3">DUF1836 domain-containing protein</fullName>
    </recommendedName>
</protein>
<reference evidence="1 2" key="1">
    <citation type="submission" date="2010-08" db="EMBL/GenBank/DDBJ databases">
        <authorList>
            <consortium name="US DOE Joint Genome Institute (JGI-PGF)"/>
            <person name="Lucas S."/>
            <person name="Copeland A."/>
            <person name="Lapidus A."/>
            <person name="Cheng J.-F."/>
            <person name="Bruce D."/>
            <person name="Goodwin L."/>
            <person name="Pitluck S."/>
            <person name="Land M.L."/>
            <person name="Hauser L."/>
            <person name="Chang Y.-J."/>
            <person name="Anderson I.J."/>
            <person name="Johnson E."/>
            <person name="Mulhopadhyay B."/>
            <person name="Kyrpides N."/>
            <person name="Woyke T.J."/>
        </authorList>
    </citation>
    <scope>NUCLEOTIDE SEQUENCE [LARGE SCALE GENOMIC DNA]</scope>
    <source>
        <strain evidence="1 2">6</strain>
    </source>
</reference>
<evidence type="ECO:0000313" key="1">
    <source>
        <dbReference type="EMBL" id="EIM56970.1"/>
    </source>
</evidence>
<dbReference type="AlphaFoldDB" id="I5AT47"/>
<dbReference type="EMBL" id="CM001487">
    <property type="protein sequence ID" value="EIM56970.1"/>
    <property type="molecule type" value="Genomic_DNA"/>
</dbReference>
<evidence type="ECO:0000313" key="2">
    <source>
        <dbReference type="Proteomes" id="UP000005753"/>
    </source>
</evidence>
<dbReference type="Proteomes" id="UP000005753">
    <property type="component" value="Chromosome"/>
</dbReference>
<dbReference type="OrthoDB" id="3191472at2"/>
<sequence length="182" mass="20783">MSAEIETDALKVLEEFALPEYNEIPDVGLYLKQTVKYLSEYLEPVQGITITESMVSNYVKQKLVESPVRKEYHRDQIALLFFIAFAKSVLSLEEIRFLIGVMGKSGYDIRRAYLFLCRELKADLAEITTHNAPKHPYPADAEVSEAKSLFRNVIITVANKIYIDAYFAVFAEKTEKTETAEN</sequence>
<dbReference type="PANTHER" id="PTHR40056">
    <property type="entry name" value="HYPOTHETICAL CYTOSOLIC PROTEIN"/>
    <property type="match status" value="1"/>
</dbReference>
<reference evidence="1 2" key="2">
    <citation type="submission" date="2012-02" db="EMBL/GenBank/DDBJ databases">
        <title>Improved High-Quality Draft sequence of Eubacterium cellulosolvens 6.</title>
        <authorList>
            <consortium name="US DOE Joint Genome Institute"/>
            <person name="Lucas S."/>
            <person name="Han J."/>
            <person name="Lapidus A."/>
            <person name="Cheng J.-F."/>
            <person name="Goodwin L."/>
            <person name="Pitluck S."/>
            <person name="Peters L."/>
            <person name="Mikhailova N."/>
            <person name="Gu W."/>
            <person name="Detter J.C."/>
            <person name="Han C."/>
            <person name="Tapia R."/>
            <person name="Land M."/>
            <person name="Hauser L."/>
            <person name="Kyrpides N."/>
            <person name="Ivanova N."/>
            <person name="Pagani I."/>
            <person name="Johnson E."/>
            <person name="Mukhopadhyay B."/>
            <person name="Anderson I."/>
            <person name="Woyke T."/>
        </authorList>
    </citation>
    <scope>NUCLEOTIDE SEQUENCE [LARGE SCALE GENOMIC DNA]</scope>
    <source>
        <strain evidence="1 2">6</strain>
    </source>
</reference>
<name>I5AT47_EUBC6</name>
<gene>
    <name evidence="1" type="ORF">EubceDRAFT1_1153</name>
</gene>
<dbReference type="Pfam" id="PF08876">
    <property type="entry name" value="DUF1836"/>
    <property type="match status" value="1"/>
</dbReference>
<organism evidence="1 2">
    <name type="scientific">Eubacterium cellulosolvens (strain ATCC 43171 / JCM 9499 / 6)</name>
    <name type="common">Cillobacterium cellulosolvens</name>
    <dbReference type="NCBI Taxonomy" id="633697"/>
    <lineage>
        <taxon>Bacteria</taxon>
        <taxon>Bacillati</taxon>
        <taxon>Bacillota</taxon>
        <taxon>Clostridia</taxon>
        <taxon>Eubacteriales</taxon>
        <taxon>Eubacteriaceae</taxon>
        <taxon>Eubacterium</taxon>
    </lineage>
</organism>
<dbReference type="STRING" id="633697.EubceDRAFT1_1153"/>
<dbReference type="InterPro" id="IPR014975">
    <property type="entry name" value="DUF1836"/>
</dbReference>
<proteinExistence type="predicted"/>
<keyword evidence="2" id="KW-1185">Reference proteome</keyword>
<dbReference type="HOGENOM" id="CLU_085303_1_0_9"/>
<dbReference type="PANTHER" id="PTHR40056:SF1">
    <property type="entry name" value="DUF1836 DOMAIN-CONTAINING PROTEIN"/>
    <property type="match status" value="1"/>
</dbReference>